<dbReference type="HOGENOM" id="CLU_001042_2_2_14"/>
<dbReference type="InterPro" id="IPR036277">
    <property type="entry name" value="SMC_hinge_sf"/>
</dbReference>
<evidence type="ECO:0000256" key="1">
    <source>
        <dbReference type="ARBA" id="ARBA00022490"/>
    </source>
</evidence>
<feature type="coiled-coil region" evidence="6">
    <location>
        <begin position="178"/>
        <end position="219"/>
    </location>
</feature>
<comment type="domain">
    <text evidence="6">Contains large globular domains required for ATP hydrolysis at each terminus and a third globular domain forming a flexible hinge near the middle of the molecule. These domains are separated by coiled-coil structures.</text>
</comment>
<keyword evidence="5 6" id="KW-0238">DNA-binding</keyword>
<keyword evidence="1 6" id="KW-0963">Cytoplasm</keyword>
<feature type="coiled-coil region" evidence="6">
    <location>
        <begin position="245"/>
        <end position="279"/>
    </location>
</feature>
<organism evidence="8 9">
    <name type="scientific">Spiroplasma taiwanense CT-1</name>
    <dbReference type="NCBI Taxonomy" id="1276220"/>
    <lineage>
        <taxon>Bacteria</taxon>
        <taxon>Bacillati</taxon>
        <taxon>Mycoplasmatota</taxon>
        <taxon>Mollicutes</taxon>
        <taxon>Entomoplasmatales</taxon>
        <taxon>Spiroplasmataceae</taxon>
        <taxon>Spiroplasma</taxon>
    </lineage>
</organism>
<name>S5LUN2_9MOLU</name>
<dbReference type="eggNOG" id="COG1196">
    <property type="taxonomic scope" value="Bacteria"/>
</dbReference>
<dbReference type="HAMAP" id="MF_01894">
    <property type="entry name" value="Smc_prok"/>
    <property type="match status" value="1"/>
</dbReference>
<dbReference type="OrthoDB" id="9808768at2"/>
<dbReference type="GO" id="GO:0005694">
    <property type="term" value="C:chromosome"/>
    <property type="evidence" value="ECO:0007669"/>
    <property type="project" value="InterPro"/>
</dbReference>
<dbReference type="SMART" id="SM00968">
    <property type="entry name" value="SMC_hinge"/>
    <property type="match status" value="1"/>
</dbReference>
<dbReference type="Pfam" id="PF02463">
    <property type="entry name" value="SMC_N"/>
    <property type="match status" value="1"/>
</dbReference>
<dbReference type="GO" id="GO:0030261">
    <property type="term" value="P:chromosome condensation"/>
    <property type="evidence" value="ECO:0007669"/>
    <property type="project" value="InterPro"/>
</dbReference>
<dbReference type="PATRIC" id="fig|1276220.3.peg.946"/>
<dbReference type="InterPro" id="IPR011890">
    <property type="entry name" value="SMC_prok"/>
</dbReference>
<evidence type="ECO:0000259" key="7">
    <source>
        <dbReference type="SMART" id="SM00968"/>
    </source>
</evidence>
<evidence type="ECO:0000256" key="2">
    <source>
        <dbReference type="ARBA" id="ARBA00022741"/>
    </source>
</evidence>
<comment type="function">
    <text evidence="6">Required for chromosome condensation and partitioning.</text>
</comment>
<sequence>MQKQEENKMIFLKKIEVFGFKSFAEPINLDFQYSMTGIVGPNGSGKSNINDAIMWALGEQSYKSLRGDSMEDIVFAGSSDRKGLNIAEVTLVFDNTNRAFSTLDYNEVSITRKFFKLTKESEYYINKSKVRLKDIQEIALETGLTKSSLAIISQGSISHFVESKPEERRKIFDEAAGVAMYKKRKEEAVRKLIRTQENLDRLNDIINEIERKLPNLKKQSKKAISYQEMFNELKNIEVAVLVNDIKLYKKRILELSEQKSELKTEISSLEKSINKTSEEFTSISKSNLSHDKEFSKLNREFTKIVEKISELKVSRITLEAKKTKIDIDNKEFKIAELKNKSKELEINLEAEEKKLSKLLLDKIKKRDLLDNSSKQRFELNQSLDILKKQIAKTENNLDNLISRKNSFDNLFEGVKNVLENKKILPGIIGTVQEVINTNKEYEIAMSVILQNGLQNIITKTAVDVKIAIEFLKKNKAGYATFLPLDNLKPNYISNETRFIIQKSNGFIGFANELIKSEKKYQIVLDYLVANYIVVDSYDNALEISKITNAKFNVVTLDGQRILPHGAIVGGNRKHKNILINDSEQIIELEKQKEELDLKELNFSKQVSSLSDTIEILREELAEIQSWIGASKHASELTEKELFLIKEEYRILTGKELDGNEIEFKSVDEQIIKIIEQTTILQNSKDEIQQQINVIWTIKDKTSERQNSLSRHIDEERKLLSSLKDKYSGLNSDVTLLLEKQSNSTSRLAQNYDLTFEAALEVNNIVVINEEDEIRNRIKELRTQINYLGNVNLDSIAEFEEENTRYQTYVEQTQDVIDSINNLKDAISEMDEQMIIQFKKIIKDVNSALPETFITLFGGGSASIIYTNENDILNTGIDLKISPPGKKITNLNLLSGGEKSMVALSVLFSILKVKPIPLVILDEVEAPLDIANVERFAKYLKTFTNVTQFLIVTHRMGTMENCDTLFGATMEQKGVTKLVQIKLIEAKQLSNAK</sequence>
<dbReference type="Pfam" id="PF06470">
    <property type="entry name" value="SMC_hinge"/>
    <property type="match status" value="1"/>
</dbReference>
<dbReference type="Gene3D" id="1.20.1060.20">
    <property type="match status" value="1"/>
</dbReference>
<keyword evidence="9" id="KW-1185">Reference proteome</keyword>
<dbReference type="KEGG" id="stai:STAIW_v1c09280"/>
<dbReference type="GO" id="GO:0016887">
    <property type="term" value="F:ATP hydrolysis activity"/>
    <property type="evidence" value="ECO:0007669"/>
    <property type="project" value="InterPro"/>
</dbReference>
<evidence type="ECO:0000256" key="4">
    <source>
        <dbReference type="ARBA" id="ARBA00023054"/>
    </source>
</evidence>
<dbReference type="GO" id="GO:0007062">
    <property type="term" value="P:sister chromatid cohesion"/>
    <property type="evidence" value="ECO:0007669"/>
    <property type="project" value="InterPro"/>
</dbReference>
<gene>
    <name evidence="6 8" type="primary">smc</name>
    <name evidence="8" type="ORF">STAIW_v1c09280</name>
</gene>
<dbReference type="Proteomes" id="UP000014984">
    <property type="component" value="Chromosome"/>
</dbReference>
<comment type="subcellular location">
    <subcellularLocation>
        <location evidence="6">Cytoplasm</location>
    </subcellularLocation>
</comment>
<dbReference type="PIRSF" id="PIRSF005719">
    <property type="entry name" value="SMC"/>
    <property type="match status" value="1"/>
</dbReference>
<dbReference type="GO" id="GO:0006260">
    <property type="term" value="P:DNA replication"/>
    <property type="evidence" value="ECO:0007669"/>
    <property type="project" value="UniProtKB-UniRule"/>
</dbReference>
<dbReference type="EMBL" id="CP005074">
    <property type="protein sequence ID" value="AGR41514.1"/>
    <property type="molecule type" value="Genomic_DNA"/>
</dbReference>
<reference evidence="8 9" key="1">
    <citation type="journal article" date="2013" name="Genome Biol. Evol.">
        <title>Comparison of metabolic capacities and inference of gene content evolution in mosquito-associated Spiroplasma diminutum and S. taiwanense.</title>
        <authorList>
            <person name="Lo W.S."/>
            <person name="Ku C."/>
            <person name="Chen L.L."/>
            <person name="Chang T.H."/>
            <person name="Kuo C.H."/>
        </authorList>
    </citation>
    <scope>NUCLEOTIDE SEQUENCE [LARGE SCALE GENOMIC DNA]</scope>
    <source>
        <strain evidence="8">CT-1</strain>
    </source>
</reference>
<dbReference type="GO" id="GO:0005524">
    <property type="term" value="F:ATP binding"/>
    <property type="evidence" value="ECO:0007669"/>
    <property type="project" value="UniProtKB-UniRule"/>
</dbReference>
<evidence type="ECO:0000256" key="5">
    <source>
        <dbReference type="ARBA" id="ARBA00023125"/>
    </source>
</evidence>
<dbReference type="Gene3D" id="3.40.50.300">
    <property type="entry name" value="P-loop containing nucleotide triphosphate hydrolases"/>
    <property type="match status" value="2"/>
</dbReference>
<keyword evidence="3 6" id="KW-0067">ATP-binding</keyword>
<feature type="binding site" evidence="6">
    <location>
        <begin position="41"/>
        <end position="48"/>
    </location>
    <ligand>
        <name>ATP</name>
        <dbReference type="ChEBI" id="CHEBI:30616"/>
    </ligand>
</feature>
<dbReference type="GO" id="GO:0005737">
    <property type="term" value="C:cytoplasm"/>
    <property type="evidence" value="ECO:0007669"/>
    <property type="project" value="UniProtKB-SubCell"/>
</dbReference>
<dbReference type="GO" id="GO:0003677">
    <property type="term" value="F:DNA binding"/>
    <property type="evidence" value="ECO:0007669"/>
    <property type="project" value="UniProtKB-UniRule"/>
</dbReference>
<dbReference type="GO" id="GO:0007059">
    <property type="term" value="P:chromosome segregation"/>
    <property type="evidence" value="ECO:0007669"/>
    <property type="project" value="UniProtKB-UniRule"/>
</dbReference>
<dbReference type="InterPro" id="IPR024704">
    <property type="entry name" value="SMC"/>
</dbReference>
<proteinExistence type="inferred from homology"/>
<feature type="domain" description="SMC hinge" evidence="7">
    <location>
        <begin position="425"/>
        <end position="544"/>
    </location>
</feature>
<evidence type="ECO:0000313" key="8">
    <source>
        <dbReference type="EMBL" id="AGR41514.1"/>
    </source>
</evidence>
<dbReference type="SUPFAM" id="SSF52540">
    <property type="entry name" value="P-loop containing nucleoside triphosphate hydrolases"/>
    <property type="match status" value="1"/>
</dbReference>
<protein>
    <recommendedName>
        <fullName evidence="6">Chromosome partition protein Smc</fullName>
    </recommendedName>
</protein>
<feature type="coiled-coil region" evidence="6">
    <location>
        <begin position="320"/>
        <end position="410"/>
    </location>
</feature>
<dbReference type="STRING" id="1276220.STAIW_v1c09280"/>
<comment type="subunit">
    <text evidence="6">Homodimer.</text>
</comment>
<accession>S5LUN2</accession>
<dbReference type="SUPFAM" id="SSF75553">
    <property type="entry name" value="Smc hinge domain"/>
    <property type="match status" value="1"/>
</dbReference>
<evidence type="ECO:0000256" key="6">
    <source>
        <dbReference type="HAMAP-Rule" id="MF_01894"/>
    </source>
</evidence>
<comment type="similarity">
    <text evidence="6">Belongs to the SMC family.</text>
</comment>
<evidence type="ECO:0000256" key="3">
    <source>
        <dbReference type="ARBA" id="ARBA00022840"/>
    </source>
</evidence>
<dbReference type="InterPro" id="IPR027417">
    <property type="entry name" value="P-loop_NTPase"/>
</dbReference>
<dbReference type="AlphaFoldDB" id="S5LUN2"/>
<dbReference type="RefSeq" id="WP_020834653.1">
    <property type="nucleotide sequence ID" value="NC_021846.1"/>
</dbReference>
<dbReference type="InterPro" id="IPR010935">
    <property type="entry name" value="SMC_hinge"/>
</dbReference>
<evidence type="ECO:0000313" key="9">
    <source>
        <dbReference type="Proteomes" id="UP000014984"/>
    </source>
</evidence>
<dbReference type="Gene3D" id="3.30.70.1620">
    <property type="match status" value="1"/>
</dbReference>
<dbReference type="InterPro" id="IPR003395">
    <property type="entry name" value="RecF/RecN/SMC_N"/>
</dbReference>
<keyword evidence="2 6" id="KW-0547">Nucleotide-binding</keyword>
<keyword evidence="4 6" id="KW-0175">Coiled coil</keyword>
<dbReference type="PANTHER" id="PTHR43977">
    <property type="entry name" value="STRUCTURAL MAINTENANCE OF CHROMOSOMES PROTEIN 3"/>
    <property type="match status" value="1"/>
</dbReference>